<evidence type="ECO:0000256" key="7">
    <source>
        <dbReference type="PIRSR" id="PIRSR602401-1"/>
    </source>
</evidence>
<dbReference type="GO" id="GO:0005506">
    <property type="term" value="F:iron ion binding"/>
    <property type="evidence" value="ECO:0007669"/>
    <property type="project" value="InterPro"/>
</dbReference>
<dbReference type="Proteomes" id="UP000886998">
    <property type="component" value="Unassembled WGS sequence"/>
</dbReference>
<keyword evidence="9" id="KW-0732">Signal</keyword>
<gene>
    <name evidence="10" type="primary">Cyp18a1</name>
    <name evidence="10" type="ORF">TNIN_399281</name>
</gene>
<evidence type="ECO:0000256" key="4">
    <source>
        <dbReference type="ARBA" id="ARBA00023002"/>
    </source>
</evidence>
<keyword evidence="6 8" id="KW-0503">Monooxygenase</keyword>
<evidence type="ECO:0000256" key="2">
    <source>
        <dbReference type="ARBA" id="ARBA00010617"/>
    </source>
</evidence>
<evidence type="ECO:0000256" key="1">
    <source>
        <dbReference type="ARBA" id="ARBA00001971"/>
    </source>
</evidence>
<feature type="binding site" description="axial binding residue" evidence="7">
    <location>
        <position position="435"/>
    </location>
    <ligand>
        <name>heme</name>
        <dbReference type="ChEBI" id="CHEBI:30413"/>
    </ligand>
    <ligandPart>
        <name>Fe</name>
        <dbReference type="ChEBI" id="CHEBI:18248"/>
    </ligandPart>
</feature>
<dbReference type="InterPro" id="IPR036396">
    <property type="entry name" value="Cyt_P450_sf"/>
</dbReference>
<dbReference type="GO" id="GO:0005737">
    <property type="term" value="C:cytoplasm"/>
    <property type="evidence" value="ECO:0007669"/>
    <property type="project" value="TreeGrafter"/>
</dbReference>
<evidence type="ECO:0000313" key="11">
    <source>
        <dbReference type="Proteomes" id="UP000886998"/>
    </source>
</evidence>
<dbReference type="Gene3D" id="1.10.630.10">
    <property type="entry name" value="Cytochrome P450"/>
    <property type="match status" value="1"/>
</dbReference>
<dbReference type="SUPFAM" id="SSF48264">
    <property type="entry name" value="Cytochrome P450"/>
    <property type="match status" value="1"/>
</dbReference>
<dbReference type="GO" id="GO:0020037">
    <property type="term" value="F:heme binding"/>
    <property type="evidence" value="ECO:0007669"/>
    <property type="project" value="InterPro"/>
</dbReference>
<evidence type="ECO:0000256" key="3">
    <source>
        <dbReference type="ARBA" id="ARBA00022723"/>
    </source>
</evidence>
<dbReference type="PRINTS" id="PR00463">
    <property type="entry name" value="EP450I"/>
</dbReference>
<dbReference type="GO" id="GO:0016712">
    <property type="term" value="F:oxidoreductase activity, acting on paired donors, with incorporation or reduction of molecular oxygen, reduced flavin or flavoprotein as one donor, and incorporation of one atom of oxygen"/>
    <property type="evidence" value="ECO:0007669"/>
    <property type="project" value="TreeGrafter"/>
</dbReference>
<dbReference type="InterPro" id="IPR002401">
    <property type="entry name" value="Cyt_P450_E_grp-I"/>
</dbReference>
<name>A0A8X6YPV2_9ARAC</name>
<dbReference type="PRINTS" id="PR00385">
    <property type="entry name" value="P450"/>
</dbReference>
<dbReference type="Pfam" id="PF00067">
    <property type="entry name" value="p450"/>
    <property type="match status" value="1"/>
</dbReference>
<dbReference type="PANTHER" id="PTHR24300:SF375">
    <property type="entry name" value="CYTOCHROME P450 FAMILY"/>
    <property type="match status" value="1"/>
</dbReference>
<dbReference type="InterPro" id="IPR050182">
    <property type="entry name" value="Cytochrome_P450_fam2"/>
</dbReference>
<evidence type="ECO:0000256" key="6">
    <source>
        <dbReference type="ARBA" id="ARBA00023033"/>
    </source>
</evidence>
<keyword evidence="4 8" id="KW-0560">Oxidoreductase</keyword>
<evidence type="ECO:0000256" key="5">
    <source>
        <dbReference type="ARBA" id="ARBA00023004"/>
    </source>
</evidence>
<keyword evidence="3 7" id="KW-0479">Metal-binding</keyword>
<comment type="cofactor">
    <cofactor evidence="1 7">
        <name>heme</name>
        <dbReference type="ChEBI" id="CHEBI:30413"/>
    </cofactor>
</comment>
<feature type="chain" id="PRO_5036461746" evidence="9">
    <location>
        <begin position="24"/>
        <end position="489"/>
    </location>
</feature>
<dbReference type="PROSITE" id="PS00086">
    <property type="entry name" value="CYTOCHROME_P450"/>
    <property type="match status" value="1"/>
</dbReference>
<protein>
    <submittedName>
        <fullName evidence="10">Cytochrome P450 18a1</fullName>
    </submittedName>
</protein>
<dbReference type="InterPro" id="IPR017972">
    <property type="entry name" value="Cyt_P450_CS"/>
</dbReference>
<evidence type="ECO:0000313" key="10">
    <source>
        <dbReference type="EMBL" id="GFY75837.1"/>
    </source>
</evidence>
<reference evidence="10" key="1">
    <citation type="submission" date="2020-08" db="EMBL/GenBank/DDBJ databases">
        <title>Multicomponent nature underlies the extraordinary mechanical properties of spider dragline silk.</title>
        <authorList>
            <person name="Kono N."/>
            <person name="Nakamura H."/>
            <person name="Mori M."/>
            <person name="Yoshida Y."/>
            <person name="Ohtoshi R."/>
            <person name="Malay A.D."/>
            <person name="Moran D.A.P."/>
            <person name="Tomita M."/>
            <person name="Numata K."/>
            <person name="Arakawa K."/>
        </authorList>
    </citation>
    <scope>NUCLEOTIDE SEQUENCE</scope>
</reference>
<comment type="similarity">
    <text evidence="2 8">Belongs to the cytochrome P450 family.</text>
</comment>
<keyword evidence="5 7" id="KW-0408">Iron</keyword>
<dbReference type="FunFam" id="1.10.630.10:FF:000036">
    <property type="entry name" value="CYtochrome P450 family"/>
    <property type="match status" value="1"/>
</dbReference>
<dbReference type="GO" id="GO:0006082">
    <property type="term" value="P:organic acid metabolic process"/>
    <property type="evidence" value="ECO:0007669"/>
    <property type="project" value="TreeGrafter"/>
</dbReference>
<dbReference type="PANTHER" id="PTHR24300">
    <property type="entry name" value="CYTOCHROME P450 508A4-RELATED"/>
    <property type="match status" value="1"/>
</dbReference>
<proteinExistence type="inferred from homology"/>
<comment type="caution">
    <text evidence="10">The sequence shown here is derived from an EMBL/GenBank/DDBJ whole genome shotgun (WGS) entry which is preliminary data.</text>
</comment>
<dbReference type="EMBL" id="BMAV01021643">
    <property type="protein sequence ID" value="GFY75837.1"/>
    <property type="molecule type" value="Genomic_DNA"/>
</dbReference>
<keyword evidence="11" id="KW-1185">Reference proteome</keyword>
<dbReference type="InterPro" id="IPR001128">
    <property type="entry name" value="Cyt_P450"/>
</dbReference>
<keyword evidence="7 8" id="KW-0349">Heme</keyword>
<accession>A0A8X6YPV2</accession>
<evidence type="ECO:0000256" key="9">
    <source>
        <dbReference type="SAM" id="SignalP"/>
    </source>
</evidence>
<dbReference type="AlphaFoldDB" id="A0A8X6YPV2"/>
<dbReference type="GO" id="GO:0006805">
    <property type="term" value="P:xenobiotic metabolic process"/>
    <property type="evidence" value="ECO:0007669"/>
    <property type="project" value="TreeGrafter"/>
</dbReference>
<sequence length="489" mass="56181">MDLITLIFVAFLIVLVSIWLATGKDAKKRLPGPSGLPIVGYIPFMTKKPYVKLTELSKKYGSLYSVRLGSLDLVVITDYEIMKEAFSKDAFMGKSKNVPIQFSEETLRTEAFTGLPWKEQRRFSIHMFNNLGFGKTRMEEHIKEEILELLEIMSEYVGKPTSLSVFLIPSMSNIIASVLFGKRLKYNDPERQKLDSLLREFAKLAGTLSSQTFFPWLKPLMSYINNKNYSRIIEVLEEIKVYCRNEIKQHEAALDPNNIRDFLDGYLLEVEKKSNDPNTTFKKGVLEDLSRGFFAAGSETVRVTVDWMLCICAAYTQVQKRIQAEIDEVVGRERFPTWQERLRMPYTEAAIAELMRWRTIVPLNMRCTLQNTELNGYFIPKHTTVLSVFWAIDHEENLWGKDVHDYKPERFLSPDGQKVLKPEHAIPFSVGKRSCPGKSLAEIEVFLYIVAILQKFDVSAPPGKEIDLEGELGISLQPKQQDLCLKLRH</sequence>
<evidence type="ECO:0000256" key="8">
    <source>
        <dbReference type="RuleBase" id="RU000461"/>
    </source>
</evidence>
<feature type="signal peptide" evidence="9">
    <location>
        <begin position="1"/>
        <end position="23"/>
    </location>
</feature>
<dbReference type="OrthoDB" id="6507093at2759"/>
<organism evidence="10 11">
    <name type="scientific">Trichonephila inaurata madagascariensis</name>
    <dbReference type="NCBI Taxonomy" id="2747483"/>
    <lineage>
        <taxon>Eukaryota</taxon>
        <taxon>Metazoa</taxon>
        <taxon>Ecdysozoa</taxon>
        <taxon>Arthropoda</taxon>
        <taxon>Chelicerata</taxon>
        <taxon>Arachnida</taxon>
        <taxon>Araneae</taxon>
        <taxon>Araneomorphae</taxon>
        <taxon>Entelegynae</taxon>
        <taxon>Araneoidea</taxon>
        <taxon>Nephilidae</taxon>
        <taxon>Trichonephila</taxon>
        <taxon>Trichonephila inaurata</taxon>
    </lineage>
</organism>